<protein>
    <recommendedName>
        <fullName evidence="3">Cytochrome c</fullName>
    </recommendedName>
</protein>
<evidence type="ECO:0000313" key="1">
    <source>
        <dbReference type="EMBL" id="TMQ72628.1"/>
    </source>
</evidence>
<evidence type="ECO:0000313" key="2">
    <source>
        <dbReference type="Proteomes" id="UP000319836"/>
    </source>
</evidence>
<reference evidence="1 2" key="1">
    <citation type="journal article" date="2019" name="Nat. Microbiol.">
        <title>Mediterranean grassland soil C-N compound turnover is dependent on rainfall and depth, and is mediated by genomically divergent microorganisms.</title>
        <authorList>
            <person name="Diamond S."/>
            <person name="Andeer P.F."/>
            <person name="Li Z."/>
            <person name="Crits-Christoph A."/>
            <person name="Burstein D."/>
            <person name="Anantharaman K."/>
            <person name="Lane K.R."/>
            <person name="Thomas B.C."/>
            <person name="Pan C."/>
            <person name="Northen T.R."/>
            <person name="Banfield J.F."/>
        </authorList>
    </citation>
    <scope>NUCLEOTIDE SEQUENCE [LARGE SCALE GENOMIC DNA]</scope>
    <source>
        <strain evidence="1">WS_10</strain>
    </source>
</reference>
<evidence type="ECO:0008006" key="3">
    <source>
        <dbReference type="Google" id="ProtNLM"/>
    </source>
</evidence>
<sequence>MALIAVIAGCAAHPSMRAPESGAATSFMTSASHPLLARRCGGCHAIPDPASMPAERWLQALDRMKRRITLPDSEWAAFAAMARADSAASHP</sequence>
<gene>
    <name evidence="1" type="ORF">E6K80_02285</name>
</gene>
<dbReference type="AlphaFoldDB" id="A0A538U9Q6"/>
<comment type="caution">
    <text evidence="1">The sequence shown here is derived from an EMBL/GenBank/DDBJ whole genome shotgun (WGS) entry which is preliminary data.</text>
</comment>
<proteinExistence type="predicted"/>
<dbReference type="Proteomes" id="UP000319836">
    <property type="component" value="Unassembled WGS sequence"/>
</dbReference>
<name>A0A538U9Q6_UNCEI</name>
<dbReference type="EMBL" id="VBPA01000049">
    <property type="protein sequence ID" value="TMQ72628.1"/>
    <property type="molecule type" value="Genomic_DNA"/>
</dbReference>
<organism evidence="1 2">
    <name type="scientific">Eiseniibacteriota bacterium</name>
    <dbReference type="NCBI Taxonomy" id="2212470"/>
    <lineage>
        <taxon>Bacteria</taxon>
        <taxon>Candidatus Eiseniibacteriota</taxon>
    </lineage>
</organism>
<accession>A0A538U9Q6</accession>